<dbReference type="InterPro" id="IPR039421">
    <property type="entry name" value="Type_1_exporter"/>
</dbReference>
<dbReference type="EMBL" id="AP018216">
    <property type="protein sequence ID" value="BAY72269.1"/>
    <property type="molecule type" value="Genomic_DNA"/>
</dbReference>
<gene>
    <name evidence="1" type="ORF">NIES23_50930</name>
</gene>
<dbReference type="AlphaFoldDB" id="A0A1Z4KTJ3"/>
<reference evidence="1 2" key="1">
    <citation type="submission" date="2017-06" db="EMBL/GenBank/DDBJ databases">
        <title>Genome sequencing of cyanobaciteial culture collection at National Institute for Environmental Studies (NIES).</title>
        <authorList>
            <person name="Hirose Y."/>
            <person name="Shimura Y."/>
            <person name="Fujisawa T."/>
            <person name="Nakamura Y."/>
            <person name="Kawachi M."/>
        </authorList>
    </citation>
    <scope>NUCLEOTIDE SEQUENCE [LARGE SCALE GENOMIC DNA]</scope>
    <source>
        <strain evidence="1 2">NIES-23</strain>
    </source>
</reference>
<organism evidence="1 2">
    <name type="scientific">Trichormus variabilis NIES-23</name>
    <dbReference type="NCBI Taxonomy" id="1973479"/>
    <lineage>
        <taxon>Bacteria</taxon>
        <taxon>Bacillati</taxon>
        <taxon>Cyanobacteriota</taxon>
        <taxon>Cyanophyceae</taxon>
        <taxon>Nostocales</taxon>
        <taxon>Nostocaceae</taxon>
        <taxon>Trichormus</taxon>
    </lineage>
</organism>
<dbReference type="GO" id="GO:0034040">
    <property type="term" value="F:ATPase-coupled lipid transmembrane transporter activity"/>
    <property type="evidence" value="ECO:0007669"/>
    <property type="project" value="TreeGrafter"/>
</dbReference>
<evidence type="ECO:0000313" key="2">
    <source>
        <dbReference type="Proteomes" id="UP000217507"/>
    </source>
</evidence>
<dbReference type="PANTHER" id="PTHR24221">
    <property type="entry name" value="ATP-BINDING CASSETTE SUB-FAMILY B"/>
    <property type="match status" value="1"/>
</dbReference>
<protein>
    <recommendedName>
        <fullName evidence="3">ABC transporter ATP-binding protein</fullName>
    </recommendedName>
</protein>
<dbReference type="InterPro" id="IPR027417">
    <property type="entry name" value="P-loop_NTPase"/>
</dbReference>
<dbReference type="PANTHER" id="PTHR24221:SF654">
    <property type="entry name" value="ATP-BINDING CASSETTE SUB-FAMILY B MEMBER 6"/>
    <property type="match status" value="1"/>
</dbReference>
<sequence length="49" mass="5468">MWGKQRQRIAIARGGFKNLQVLILDKATSALDNKTEAAIERSLVLTVDQ</sequence>
<dbReference type="Gene3D" id="3.40.50.300">
    <property type="entry name" value="P-loop containing nucleotide triphosphate hydrolases"/>
    <property type="match status" value="1"/>
</dbReference>
<evidence type="ECO:0000313" key="1">
    <source>
        <dbReference type="EMBL" id="BAY72269.1"/>
    </source>
</evidence>
<dbReference type="SUPFAM" id="SSF52540">
    <property type="entry name" value="P-loop containing nucleoside triphosphate hydrolases"/>
    <property type="match status" value="1"/>
</dbReference>
<accession>A0A1Z4KTJ3</accession>
<proteinExistence type="predicted"/>
<dbReference type="Proteomes" id="UP000217507">
    <property type="component" value="Chromosome"/>
</dbReference>
<evidence type="ECO:0008006" key="3">
    <source>
        <dbReference type="Google" id="ProtNLM"/>
    </source>
</evidence>
<name>A0A1Z4KTJ3_ANAVA</name>